<comment type="caution">
    <text evidence="1">The sequence shown here is derived from an EMBL/GenBank/DDBJ whole genome shotgun (WGS) entry which is preliminary data.</text>
</comment>
<sequence>MKLIKFILIGIIFILIFNALGMFNPETSKKVDNAVEITKIKINEFKYKDKPLIDMSLKELASNISSDINYLKEEVITDEGVKLSGKGLSVIINPTKDTILTGKVDATESKAVESLEKLLYNLTKKDIKIPDEFLDKSSFNVAVEKIDGEYNLKLDE</sequence>
<dbReference type="Proteomes" id="UP001524478">
    <property type="component" value="Unassembled WGS sequence"/>
</dbReference>
<evidence type="ECO:0000313" key="2">
    <source>
        <dbReference type="Proteomes" id="UP001524478"/>
    </source>
</evidence>
<organism evidence="1 2">
    <name type="scientific">Tissierella carlieri</name>
    <dbReference type="NCBI Taxonomy" id="689904"/>
    <lineage>
        <taxon>Bacteria</taxon>
        <taxon>Bacillati</taxon>
        <taxon>Bacillota</taxon>
        <taxon>Tissierellia</taxon>
        <taxon>Tissierellales</taxon>
        <taxon>Tissierellaceae</taxon>
        <taxon>Tissierella</taxon>
    </lineage>
</organism>
<evidence type="ECO:0000313" key="1">
    <source>
        <dbReference type="EMBL" id="MCQ4922386.1"/>
    </source>
</evidence>
<proteinExistence type="predicted"/>
<dbReference type="RefSeq" id="WP_094902364.1">
    <property type="nucleotide sequence ID" value="NZ_JANGAC010000003.1"/>
</dbReference>
<reference evidence="1 2" key="1">
    <citation type="submission" date="2022-06" db="EMBL/GenBank/DDBJ databases">
        <title>Isolation of gut microbiota from human fecal samples.</title>
        <authorList>
            <person name="Pamer E.G."/>
            <person name="Barat B."/>
            <person name="Waligurski E."/>
            <person name="Medina S."/>
            <person name="Paddock L."/>
            <person name="Mostad J."/>
        </authorList>
    </citation>
    <scope>NUCLEOTIDE SEQUENCE [LARGE SCALE GENOMIC DNA]</scope>
    <source>
        <strain evidence="1 2">DFI.7.95</strain>
    </source>
</reference>
<protein>
    <submittedName>
        <fullName evidence="1">Uncharacterized protein</fullName>
    </submittedName>
</protein>
<name>A0ABT1S7E9_9FIRM</name>
<gene>
    <name evidence="1" type="ORF">NE686_04760</name>
</gene>
<keyword evidence="2" id="KW-1185">Reference proteome</keyword>
<dbReference type="EMBL" id="JANGAC010000003">
    <property type="protein sequence ID" value="MCQ4922386.1"/>
    <property type="molecule type" value="Genomic_DNA"/>
</dbReference>
<accession>A0ABT1S7E9</accession>